<dbReference type="InterPro" id="IPR001623">
    <property type="entry name" value="DnaJ_domain"/>
</dbReference>
<keyword evidence="2 11" id="KW-0235">DNA replication</keyword>
<feature type="repeat" description="CXXCXGXG motif" evidence="11">
    <location>
        <begin position="196"/>
        <end position="203"/>
    </location>
</feature>
<dbReference type="AlphaFoldDB" id="A0A1F7WFJ1"/>
<feature type="binding site" evidence="11">
    <location>
        <position position="173"/>
    </location>
    <ligand>
        <name>Zn(2+)</name>
        <dbReference type="ChEBI" id="CHEBI:29105"/>
        <label>2</label>
    </ligand>
</feature>
<evidence type="ECO:0000259" key="14">
    <source>
        <dbReference type="PROSITE" id="PS51188"/>
    </source>
</evidence>
<keyword evidence="1 11" id="KW-0963">Cytoplasm</keyword>
<dbReference type="CDD" id="cd06257">
    <property type="entry name" value="DnaJ"/>
    <property type="match status" value="1"/>
</dbReference>
<feature type="binding site" evidence="11">
    <location>
        <position position="210"/>
    </location>
    <ligand>
        <name>Zn(2+)</name>
        <dbReference type="ChEBI" id="CHEBI:29105"/>
        <label>1</label>
    </ligand>
</feature>
<dbReference type="Gene3D" id="2.60.260.20">
    <property type="entry name" value="Urease metallochaperone UreE, N-terminal domain"/>
    <property type="match status" value="2"/>
</dbReference>
<dbReference type="GO" id="GO:0042026">
    <property type="term" value="P:protein refolding"/>
    <property type="evidence" value="ECO:0007669"/>
    <property type="project" value="TreeGrafter"/>
</dbReference>
<dbReference type="InterPro" id="IPR008971">
    <property type="entry name" value="HSP40/DnaJ_pept-bd"/>
</dbReference>
<keyword evidence="4 11" id="KW-0677">Repeat</keyword>
<dbReference type="HAMAP" id="MF_01152">
    <property type="entry name" value="DnaJ"/>
    <property type="match status" value="1"/>
</dbReference>
<evidence type="ECO:0000256" key="10">
    <source>
        <dbReference type="ARBA" id="ARBA00067609"/>
    </source>
</evidence>
<dbReference type="SUPFAM" id="SSF49493">
    <property type="entry name" value="HSP40/DnaJ peptide-binding domain"/>
    <property type="match status" value="2"/>
</dbReference>
<comment type="domain">
    <text evidence="11">The J domain is necessary and sufficient to stimulate DnaK ATPase activity. Zinc center 1 plays an important role in the autonomous, DnaK-independent chaperone activity of DnaJ. Zinc center 2 is essential for interaction with DnaK and for DnaJ activity.</text>
</comment>
<dbReference type="InterPro" id="IPR012724">
    <property type="entry name" value="DnaJ"/>
</dbReference>
<dbReference type="Proteomes" id="UP000176988">
    <property type="component" value="Unassembled WGS sequence"/>
</dbReference>
<comment type="similarity">
    <text evidence="9 11">Belongs to the DnaJ family.</text>
</comment>
<dbReference type="NCBIfam" id="TIGR02349">
    <property type="entry name" value="DnaJ_bact"/>
    <property type="match status" value="1"/>
</dbReference>
<dbReference type="CDD" id="cd10719">
    <property type="entry name" value="DnaJ_zf"/>
    <property type="match status" value="1"/>
</dbReference>
<dbReference type="SUPFAM" id="SSF46565">
    <property type="entry name" value="Chaperone J-domain"/>
    <property type="match status" value="1"/>
</dbReference>
<dbReference type="GO" id="GO:0006260">
    <property type="term" value="P:DNA replication"/>
    <property type="evidence" value="ECO:0007669"/>
    <property type="project" value="UniProtKB-KW"/>
</dbReference>
<feature type="binding site" evidence="11">
    <location>
        <position position="156"/>
    </location>
    <ligand>
        <name>Zn(2+)</name>
        <dbReference type="ChEBI" id="CHEBI:29105"/>
        <label>1</label>
    </ligand>
</feature>
<gene>
    <name evidence="11" type="primary">dnaJ</name>
    <name evidence="15" type="ORF">A2480_00890</name>
</gene>
<evidence type="ECO:0000256" key="5">
    <source>
        <dbReference type="ARBA" id="ARBA00022771"/>
    </source>
</evidence>
<evidence type="ECO:0000256" key="6">
    <source>
        <dbReference type="ARBA" id="ARBA00022833"/>
    </source>
</evidence>
<dbReference type="GO" id="GO:0005737">
    <property type="term" value="C:cytoplasm"/>
    <property type="evidence" value="ECO:0007669"/>
    <property type="project" value="UniProtKB-SubCell"/>
</dbReference>
<feature type="repeat" description="CXXCXGXG motif" evidence="11">
    <location>
        <begin position="170"/>
        <end position="177"/>
    </location>
</feature>
<dbReference type="Pfam" id="PF01556">
    <property type="entry name" value="DnaJ_C"/>
    <property type="match status" value="1"/>
</dbReference>
<dbReference type="InterPro" id="IPR002939">
    <property type="entry name" value="DnaJ_C"/>
</dbReference>
<dbReference type="GO" id="GO:0009408">
    <property type="term" value="P:response to heat"/>
    <property type="evidence" value="ECO:0007669"/>
    <property type="project" value="InterPro"/>
</dbReference>
<dbReference type="PROSITE" id="PS00636">
    <property type="entry name" value="DNAJ_1"/>
    <property type="match status" value="1"/>
</dbReference>
<comment type="function">
    <text evidence="11">Participates actively in the response to hyperosmotic and heat shock by preventing the aggregation of stress-denatured proteins and by disaggregating proteins, also in an autonomous, DnaK-independent fashion. Unfolded proteins bind initially to DnaJ; upon interaction with the DnaJ-bound protein, DnaK hydrolyzes its bound ATP, resulting in the formation of a stable complex. GrpE releases ADP from DnaK; ATP binding to DnaK triggers the release of the substrate protein, thus completing the reaction cycle. Several rounds of ATP-dependent interactions between DnaJ, DnaK and GrpE are required for fully efficient folding. Also involved, together with DnaK and GrpE, in the DNA replication of plasmids through activation of initiation proteins.</text>
</comment>
<dbReference type="PANTHER" id="PTHR43096:SF48">
    <property type="entry name" value="CHAPERONE PROTEIN DNAJ"/>
    <property type="match status" value="1"/>
</dbReference>
<dbReference type="InterPro" id="IPR001305">
    <property type="entry name" value="HSP_DnaJ_Cys-rich_dom"/>
</dbReference>
<dbReference type="GO" id="GO:0005524">
    <property type="term" value="F:ATP binding"/>
    <property type="evidence" value="ECO:0007669"/>
    <property type="project" value="InterPro"/>
</dbReference>
<feature type="domain" description="J" evidence="13">
    <location>
        <begin position="3"/>
        <end position="65"/>
    </location>
</feature>
<organism evidence="15 16">
    <name type="scientific">Candidatus Uhrbacteria bacterium RIFOXYC2_FULL_47_19</name>
    <dbReference type="NCBI Taxonomy" id="1802424"/>
    <lineage>
        <taxon>Bacteria</taxon>
        <taxon>Candidatus Uhriibacteriota</taxon>
    </lineage>
</organism>
<dbReference type="GO" id="GO:0008270">
    <property type="term" value="F:zinc ion binding"/>
    <property type="evidence" value="ECO:0007669"/>
    <property type="project" value="UniProtKB-UniRule"/>
</dbReference>
<dbReference type="PROSITE" id="PS51188">
    <property type="entry name" value="ZF_CR"/>
    <property type="match status" value="1"/>
</dbReference>
<feature type="repeat" description="CXXCXGXG motif" evidence="11">
    <location>
        <begin position="153"/>
        <end position="160"/>
    </location>
</feature>
<dbReference type="FunFam" id="2.60.260.20:FF:000005">
    <property type="entry name" value="Chaperone protein dnaJ 1, mitochondrial"/>
    <property type="match status" value="1"/>
</dbReference>
<feature type="binding site" evidence="11">
    <location>
        <position position="199"/>
    </location>
    <ligand>
        <name>Zn(2+)</name>
        <dbReference type="ChEBI" id="CHEBI:29105"/>
        <label>2</label>
    </ligand>
</feature>
<name>A0A1F7WFJ1_9BACT</name>
<evidence type="ECO:0000256" key="4">
    <source>
        <dbReference type="ARBA" id="ARBA00022737"/>
    </source>
</evidence>
<evidence type="ECO:0000256" key="9">
    <source>
        <dbReference type="ARBA" id="ARBA00061004"/>
    </source>
</evidence>
<reference evidence="15 16" key="1">
    <citation type="journal article" date="2016" name="Nat. Commun.">
        <title>Thousands of microbial genomes shed light on interconnected biogeochemical processes in an aquifer system.</title>
        <authorList>
            <person name="Anantharaman K."/>
            <person name="Brown C.T."/>
            <person name="Hug L.A."/>
            <person name="Sharon I."/>
            <person name="Castelle C.J."/>
            <person name="Probst A.J."/>
            <person name="Thomas B.C."/>
            <person name="Singh A."/>
            <person name="Wilkins M.J."/>
            <person name="Karaoz U."/>
            <person name="Brodie E.L."/>
            <person name="Williams K.H."/>
            <person name="Hubbard S.S."/>
            <person name="Banfield J.F."/>
        </authorList>
    </citation>
    <scope>NUCLEOTIDE SEQUENCE [LARGE SCALE GENOMIC DNA]</scope>
</reference>
<sequence>MKDYYDILGVQRNASSDDIKRAFRKLAHQHHPDKEGGDAEKFKELNRAYQTLGDEKKRAQYDQVGHSTYEQMSSSGGGPGAGGFGGFDFSGFRGGNAQGFDFGDIFGDIFGGGRSGRQAEKRGRHIEMDLPLTFEEAAFGVSRNIGPHRTVTCPDCEGTGAEKGTALKSCTECSGSGQIRTVQQTVIGNFQTMRVCPRCQGDGKLPEKPCHTCSGGGVVRRSKNVEVSIPAGIGDGEVLRVAGEGEAVKGGRSGDLYLTVRMRRHPKFERNGFDVYSEEKISFPQAALGTKIDVNTLDGDVSLKIPVGTQSGTVMRLKSKGVPFLKRTGRGDHYVTVHVVVPTKLTRQQRKSLEGWDD</sequence>
<evidence type="ECO:0000256" key="8">
    <source>
        <dbReference type="ARBA" id="ARBA00023186"/>
    </source>
</evidence>
<comment type="caution">
    <text evidence="15">The sequence shown here is derived from an EMBL/GenBank/DDBJ whole genome shotgun (WGS) entry which is preliminary data.</text>
</comment>
<evidence type="ECO:0000256" key="2">
    <source>
        <dbReference type="ARBA" id="ARBA00022705"/>
    </source>
</evidence>
<feature type="domain" description="CR-type" evidence="14">
    <location>
        <begin position="140"/>
        <end position="222"/>
    </location>
</feature>
<evidence type="ECO:0000256" key="7">
    <source>
        <dbReference type="ARBA" id="ARBA00023016"/>
    </source>
</evidence>
<keyword evidence="8 11" id="KW-0143">Chaperone</keyword>
<evidence type="ECO:0000256" key="1">
    <source>
        <dbReference type="ARBA" id="ARBA00022490"/>
    </source>
</evidence>
<dbReference type="Gene3D" id="6.20.20.10">
    <property type="match status" value="2"/>
</dbReference>
<accession>A0A1F7WFJ1</accession>
<dbReference type="PROSITE" id="PS50076">
    <property type="entry name" value="DNAJ_2"/>
    <property type="match status" value="1"/>
</dbReference>
<feature type="binding site" evidence="11">
    <location>
        <position position="153"/>
    </location>
    <ligand>
        <name>Zn(2+)</name>
        <dbReference type="ChEBI" id="CHEBI:29105"/>
        <label>1</label>
    </ligand>
</feature>
<dbReference type="CDD" id="cd10747">
    <property type="entry name" value="DnaJ_C"/>
    <property type="match status" value="1"/>
</dbReference>
<evidence type="ECO:0000256" key="12">
    <source>
        <dbReference type="PROSITE-ProRule" id="PRU00546"/>
    </source>
</evidence>
<dbReference type="Pfam" id="PF00226">
    <property type="entry name" value="DnaJ"/>
    <property type="match status" value="1"/>
</dbReference>
<dbReference type="Pfam" id="PF00684">
    <property type="entry name" value="DnaJ_CXXCXGXG"/>
    <property type="match status" value="1"/>
</dbReference>
<evidence type="ECO:0000313" key="16">
    <source>
        <dbReference type="Proteomes" id="UP000176988"/>
    </source>
</evidence>
<dbReference type="PANTHER" id="PTHR43096">
    <property type="entry name" value="DNAJ HOMOLOG 1, MITOCHONDRIAL-RELATED"/>
    <property type="match status" value="1"/>
</dbReference>
<dbReference type="EMBL" id="MGFG01000003">
    <property type="protein sequence ID" value="OGM01606.1"/>
    <property type="molecule type" value="Genomic_DNA"/>
</dbReference>
<feature type="binding site" evidence="11">
    <location>
        <position position="170"/>
    </location>
    <ligand>
        <name>Zn(2+)</name>
        <dbReference type="ChEBI" id="CHEBI:29105"/>
        <label>2</label>
    </ligand>
</feature>
<keyword evidence="3 11" id="KW-0479">Metal-binding</keyword>
<dbReference type="InterPro" id="IPR036869">
    <property type="entry name" value="J_dom_sf"/>
</dbReference>
<evidence type="ECO:0000256" key="11">
    <source>
        <dbReference type="HAMAP-Rule" id="MF_01152"/>
    </source>
</evidence>
<dbReference type="InterPro" id="IPR018253">
    <property type="entry name" value="DnaJ_domain_CS"/>
</dbReference>
<protein>
    <recommendedName>
        <fullName evidence="10 11">Chaperone protein DnaJ</fullName>
    </recommendedName>
</protein>
<evidence type="ECO:0000313" key="15">
    <source>
        <dbReference type="EMBL" id="OGM01606.1"/>
    </source>
</evidence>
<comment type="subunit">
    <text evidence="11">Homodimer.</text>
</comment>
<proteinExistence type="inferred from homology"/>
<keyword evidence="5 11" id="KW-0863">Zinc-finger</keyword>
<evidence type="ECO:0000259" key="13">
    <source>
        <dbReference type="PROSITE" id="PS50076"/>
    </source>
</evidence>
<dbReference type="SUPFAM" id="SSF57938">
    <property type="entry name" value="DnaJ/Hsp40 cysteine-rich domain"/>
    <property type="match status" value="1"/>
</dbReference>
<dbReference type="InterPro" id="IPR036410">
    <property type="entry name" value="HSP_DnaJ_Cys-rich_dom_sf"/>
</dbReference>
<feature type="binding site" evidence="11">
    <location>
        <position position="213"/>
    </location>
    <ligand>
        <name>Zn(2+)</name>
        <dbReference type="ChEBI" id="CHEBI:29105"/>
        <label>1</label>
    </ligand>
</feature>
<keyword evidence="6 11" id="KW-0862">Zinc</keyword>
<comment type="subcellular location">
    <subcellularLocation>
        <location evidence="11">Cytoplasm</location>
    </subcellularLocation>
</comment>
<feature type="binding site" evidence="11">
    <location>
        <position position="196"/>
    </location>
    <ligand>
        <name>Zn(2+)</name>
        <dbReference type="ChEBI" id="CHEBI:29105"/>
        <label>2</label>
    </ligand>
</feature>
<dbReference type="GO" id="GO:0031072">
    <property type="term" value="F:heat shock protein binding"/>
    <property type="evidence" value="ECO:0007669"/>
    <property type="project" value="InterPro"/>
</dbReference>
<evidence type="ECO:0000256" key="3">
    <source>
        <dbReference type="ARBA" id="ARBA00022723"/>
    </source>
</evidence>
<feature type="zinc finger region" description="CR-type" evidence="12">
    <location>
        <begin position="140"/>
        <end position="222"/>
    </location>
</feature>
<dbReference type="STRING" id="1802424.A2480_00890"/>
<keyword evidence="7 11" id="KW-0346">Stress response</keyword>
<comment type="cofactor">
    <cofactor evidence="11">
        <name>Zn(2+)</name>
        <dbReference type="ChEBI" id="CHEBI:29105"/>
    </cofactor>
    <text evidence="11">Binds 2 Zn(2+) ions per monomer.</text>
</comment>
<dbReference type="Gene3D" id="1.10.287.110">
    <property type="entry name" value="DnaJ domain"/>
    <property type="match status" value="1"/>
</dbReference>
<feature type="repeat" description="CXXCXGXG motif" evidence="11">
    <location>
        <begin position="210"/>
        <end position="217"/>
    </location>
</feature>
<dbReference type="NCBIfam" id="NF008035">
    <property type="entry name" value="PRK10767.1"/>
    <property type="match status" value="1"/>
</dbReference>
<dbReference type="FunFam" id="2.10.230.10:FF:000002">
    <property type="entry name" value="Molecular chaperone DnaJ"/>
    <property type="match status" value="1"/>
</dbReference>
<dbReference type="PRINTS" id="PR00625">
    <property type="entry name" value="JDOMAIN"/>
</dbReference>
<dbReference type="SMART" id="SM00271">
    <property type="entry name" value="DnaJ"/>
    <property type="match status" value="1"/>
</dbReference>
<dbReference type="GO" id="GO:0051082">
    <property type="term" value="F:unfolded protein binding"/>
    <property type="evidence" value="ECO:0007669"/>
    <property type="project" value="UniProtKB-UniRule"/>
</dbReference>